<evidence type="ECO:0000256" key="2">
    <source>
        <dbReference type="SAM" id="Phobius"/>
    </source>
</evidence>
<dbReference type="Proteomes" id="UP001497512">
    <property type="component" value="Chromosome 13"/>
</dbReference>
<feature type="compositionally biased region" description="Polar residues" evidence="1">
    <location>
        <begin position="46"/>
        <end position="67"/>
    </location>
</feature>
<feature type="compositionally biased region" description="Basic and acidic residues" evidence="1">
    <location>
        <begin position="1"/>
        <end position="21"/>
    </location>
</feature>
<evidence type="ECO:0000313" key="4">
    <source>
        <dbReference type="Proteomes" id="UP001497512"/>
    </source>
</evidence>
<dbReference type="PANTHER" id="PTHR31414">
    <property type="entry name" value="TRANSMEMBRANE PROTEIN DDB_G0292058"/>
    <property type="match status" value="1"/>
</dbReference>
<gene>
    <name evidence="3" type="ORF">CSSPTR1EN2_LOCUS5788</name>
</gene>
<feature type="transmembrane region" description="Helical" evidence="2">
    <location>
        <begin position="224"/>
        <end position="254"/>
    </location>
</feature>
<proteinExistence type="predicted"/>
<protein>
    <recommendedName>
        <fullName evidence="5">Plasma membrane fusion protein PRM1</fullName>
    </recommendedName>
</protein>
<feature type="region of interest" description="Disordered" evidence="1">
    <location>
        <begin position="106"/>
        <end position="136"/>
    </location>
</feature>
<feature type="region of interest" description="Disordered" evidence="1">
    <location>
        <begin position="1"/>
        <end position="25"/>
    </location>
</feature>
<dbReference type="PANTHER" id="PTHR31414:SF18">
    <property type="entry name" value="TRANSMEMBRANE PROTEIN-RELATED"/>
    <property type="match status" value="1"/>
</dbReference>
<feature type="transmembrane region" description="Helical" evidence="2">
    <location>
        <begin position="409"/>
        <end position="434"/>
    </location>
</feature>
<feature type="region of interest" description="Disordered" evidence="1">
    <location>
        <begin position="41"/>
        <end position="67"/>
    </location>
</feature>
<organism evidence="3 4">
    <name type="scientific">Sphagnum troendelagicum</name>
    <dbReference type="NCBI Taxonomy" id="128251"/>
    <lineage>
        <taxon>Eukaryota</taxon>
        <taxon>Viridiplantae</taxon>
        <taxon>Streptophyta</taxon>
        <taxon>Embryophyta</taxon>
        <taxon>Bryophyta</taxon>
        <taxon>Sphagnophytina</taxon>
        <taxon>Sphagnopsida</taxon>
        <taxon>Sphagnales</taxon>
        <taxon>Sphagnaceae</taxon>
        <taxon>Sphagnum</taxon>
    </lineage>
</organism>
<evidence type="ECO:0000256" key="1">
    <source>
        <dbReference type="SAM" id="MobiDB-lite"/>
    </source>
</evidence>
<sequence length="660" mass="72874">MDHTRSCRGSEDDQPRADSSNHLRTTTSSWGSFAVGILDPRLPGASSPQKPQVNSMPHYNNRSGSRCSSPAVASYAAKISSPNLLMCNLLILGLLLAFHDSVLHPVQASSSSTSSPQQLRVVDQERDSRTIQQSGRRHEISWSRSLHLQQLPPASISRTTKLLDTASMHNFRRGAPSMRVLLQSNTGSSSTKNFRPLAAKSDRVDPLNHLRKYRDGFDLKNKHYWASVIFTGIYGYAIAVAWAILGLLLLLIACCKCLCARRRRTKNPRSAAIYWIPRFVVCILSAIAIGCVVVLYIASKECKTQAYDVEDVILEAAQNATDSIHTVSSKLASVQVILQPYYGIMSSVNTIEVSLNRTANDVQSKVLTNKETYKHVVQIIWIVLLVIISVTLFLITCGLASTFLRWRRFFYLIIVLAWIMTTLTWLSFGIFFAAHNVLSDTCLSLQEYLQDPANTTLDSVLPCATLAADNQTYLTTRQGMDELIRQENQTFMAYAGNITSLTGLCDPIGPAPDFAYTGICPNNTLPLGDLQEVIAPLVCNTTGSACTSSGKLISEKQNASFTDLSQAGQTILDTFPILGELTDCSFVTNTASLIVKQRCKAVNRAVNHLWIAFVVLSSLMVFLIAFWDVTNRLNVEQHYLATIIPQEAVQYSGPYNAVVK</sequence>
<keyword evidence="2" id="KW-0472">Membrane</keyword>
<keyword evidence="2" id="KW-0812">Transmembrane</keyword>
<keyword evidence="2" id="KW-1133">Transmembrane helix</keyword>
<evidence type="ECO:0008006" key="5">
    <source>
        <dbReference type="Google" id="ProtNLM"/>
    </source>
</evidence>
<feature type="transmembrane region" description="Helical" evidence="2">
    <location>
        <begin position="379"/>
        <end position="402"/>
    </location>
</feature>
<accession>A0ABP0TP65</accession>
<dbReference type="InterPro" id="IPR040283">
    <property type="entry name" value="DDB_G0292058-like"/>
</dbReference>
<evidence type="ECO:0000313" key="3">
    <source>
        <dbReference type="EMBL" id="CAK9201200.1"/>
    </source>
</evidence>
<feature type="transmembrane region" description="Helical" evidence="2">
    <location>
        <begin position="275"/>
        <end position="298"/>
    </location>
</feature>
<feature type="transmembrane region" description="Helical" evidence="2">
    <location>
        <begin position="608"/>
        <end position="627"/>
    </location>
</feature>
<reference evidence="3" key="1">
    <citation type="submission" date="2024-02" db="EMBL/GenBank/DDBJ databases">
        <authorList>
            <consortium name="ELIXIR-Norway"/>
            <consortium name="Elixir Norway"/>
        </authorList>
    </citation>
    <scope>NUCLEOTIDE SEQUENCE</scope>
</reference>
<keyword evidence="4" id="KW-1185">Reference proteome</keyword>
<dbReference type="EMBL" id="OZ019905">
    <property type="protein sequence ID" value="CAK9201200.1"/>
    <property type="molecule type" value="Genomic_DNA"/>
</dbReference>
<name>A0ABP0TP65_9BRYO</name>